<feature type="non-terminal residue" evidence="2">
    <location>
        <position position="1"/>
    </location>
</feature>
<gene>
    <name evidence="2" type="ORF">DARMORV10_C05P12780.1</name>
</gene>
<dbReference type="EMBL" id="HG994369">
    <property type="protein sequence ID" value="CAF1925660.1"/>
    <property type="molecule type" value="Genomic_DNA"/>
</dbReference>
<dbReference type="Proteomes" id="UP001295469">
    <property type="component" value="Chromosome C05"/>
</dbReference>
<reference evidence="2" key="1">
    <citation type="submission" date="2021-01" db="EMBL/GenBank/DDBJ databases">
        <authorList>
            <consortium name="Genoscope - CEA"/>
            <person name="William W."/>
        </authorList>
    </citation>
    <scope>NUCLEOTIDE SEQUENCE</scope>
</reference>
<evidence type="ECO:0000313" key="2">
    <source>
        <dbReference type="EMBL" id="CAF1925660.1"/>
    </source>
</evidence>
<protein>
    <submittedName>
        <fullName evidence="2">(rape) hypothetical protein</fullName>
    </submittedName>
</protein>
<sequence>TPKERVPTTKPKHKLQPEPNTGPNYRLAQHWPNLHKRDNTLVRVAPNAKTKTRVSGTSTIFTAGNVVTGPNQIS</sequence>
<name>A0A816KV15_BRANA</name>
<evidence type="ECO:0000256" key="1">
    <source>
        <dbReference type="SAM" id="MobiDB-lite"/>
    </source>
</evidence>
<organism evidence="2">
    <name type="scientific">Brassica napus</name>
    <name type="common">Rape</name>
    <dbReference type="NCBI Taxonomy" id="3708"/>
    <lineage>
        <taxon>Eukaryota</taxon>
        <taxon>Viridiplantae</taxon>
        <taxon>Streptophyta</taxon>
        <taxon>Embryophyta</taxon>
        <taxon>Tracheophyta</taxon>
        <taxon>Spermatophyta</taxon>
        <taxon>Magnoliopsida</taxon>
        <taxon>eudicotyledons</taxon>
        <taxon>Gunneridae</taxon>
        <taxon>Pentapetalae</taxon>
        <taxon>rosids</taxon>
        <taxon>malvids</taxon>
        <taxon>Brassicales</taxon>
        <taxon>Brassicaceae</taxon>
        <taxon>Brassiceae</taxon>
        <taxon>Brassica</taxon>
    </lineage>
</organism>
<accession>A0A816KV15</accession>
<proteinExistence type="predicted"/>
<dbReference type="AlphaFoldDB" id="A0A816KV15"/>
<feature type="region of interest" description="Disordered" evidence="1">
    <location>
        <begin position="1"/>
        <end position="23"/>
    </location>
</feature>